<proteinExistence type="predicted"/>
<dbReference type="InterPro" id="IPR000182">
    <property type="entry name" value="GNAT_dom"/>
</dbReference>
<sequence length="273" mass="29388">MLYSDRTLAQRLERTEGASNAAFVEARARLQPDSGAQWREVGGAYAMFDGPDSPLTQTFGLGLFAEAEAEHLAELEEFFLERGAPVFHEISPLADASLLALLNQRGYQPIEYTSVLYLPLPLAPAAVLGEHHPQLHTRLLSADEAPLWASVSAAGWASEMQGLDVFMQEFGLISAQSIGARPFLAELAGQPIATGALFVQDDAVLLAGASTTPAGRRQGGQQALLAARLHYAANQGCTLAMMGALPGSQSQRNAEKHGFRIAYTRTKWQLVRS</sequence>
<dbReference type="RefSeq" id="WP_149069144.1">
    <property type="nucleotide sequence ID" value="NZ_VTHL01000001.1"/>
</dbReference>
<dbReference type="AlphaFoldDB" id="A0A5D6VG64"/>
<dbReference type="PROSITE" id="PS51186">
    <property type="entry name" value="GNAT"/>
    <property type="match status" value="1"/>
</dbReference>
<dbReference type="InterPro" id="IPR016181">
    <property type="entry name" value="Acyl_CoA_acyltransferase"/>
</dbReference>
<gene>
    <name evidence="2" type="ORF">FY528_01125</name>
</gene>
<organism evidence="2 3">
    <name type="scientific">Hymenobacter lutimineralis</name>
    <dbReference type="NCBI Taxonomy" id="2606448"/>
    <lineage>
        <taxon>Bacteria</taxon>
        <taxon>Pseudomonadati</taxon>
        <taxon>Bacteroidota</taxon>
        <taxon>Cytophagia</taxon>
        <taxon>Cytophagales</taxon>
        <taxon>Hymenobacteraceae</taxon>
        <taxon>Hymenobacter</taxon>
    </lineage>
</organism>
<evidence type="ECO:0000313" key="2">
    <source>
        <dbReference type="EMBL" id="TYZ14360.1"/>
    </source>
</evidence>
<protein>
    <submittedName>
        <fullName evidence="2">GNAT family N-acetyltransferase</fullName>
    </submittedName>
</protein>
<reference evidence="2 3" key="1">
    <citation type="submission" date="2019-08" db="EMBL/GenBank/DDBJ databases">
        <authorList>
            <person name="Seo M.-J."/>
        </authorList>
    </citation>
    <scope>NUCLEOTIDE SEQUENCE [LARGE SCALE GENOMIC DNA]</scope>
    <source>
        <strain evidence="2 3">KIGAM108</strain>
    </source>
</reference>
<dbReference type="SUPFAM" id="SSF55729">
    <property type="entry name" value="Acyl-CoA N-acyltransferases (Nat)"/>
    <property type="match status" value="1"/>
</dbReference>
<evidence type="ECO:0000259" key="1">
    <source>
        <dbReference type="PROSITE" id="PS51186"/>
    </source>
</evidence>
<accession>A0A5D6VG64</accession>
<keyword evidence="3" id="KW-1185">Reference proteome</keyword>
<keyword evidence="2" id="KW-0808">Transferase</keyword>
<comment type="caution">
    <text evidence="2">The sequence shown here is derived from an EMBL/GenBank/DDBJ whole genome shotgun (WGS) entry which is preliminary data.</text>
</comment>
<dbReference type="Gene3D" id="3.40.630.30">
    <property type="match status" value="1"/>
</dbReference>
<dbReference type="EMBL" id="VTHL01000001">
    <property type="protein sequence ID" value="TYZ14360.1"/>
    <property type="molecule type" value="Genomic_DNA"/>
</dbReference>
<dbReference type="Proteomes" id="UP000322791">
    <property type="component" value="Unassembled WGS sequence"/>
</dbReference>
<dbReference type="GO" id="GO:0016747">
    <property type="term" value="F:acyltransferase activity, transferring groups other than amino-acyl groups"/>
    <property type="evidence" value="ECO:0007669"/>
    <property type="project" value="InterPro"/>
</dbReference>
<name>A0A5D6VG64_9BACT</name>
<feature type="domain" description="N-acetyltransferase" evidence="1">
    <location>
        <begin position="135"/>
        <end position="273"/>
    </location>
</feature>
<evidence type="ECO:0000313" key="3">
    <source>
        <dbReference type="Proteomes" id="UP000322791"/>
    </source>
</evidence>